<comment type="caution">
    <text evidence="1">The sequence shown here is derived from an EMBL/GenBank/DDBJ whole genome shotgun (WGS) entry which is preliminary data.</text>
</comment>
<organism evidence="1 2">
    <name type="scientific">Phyllostomus discolor</name>
    <name type="common">pale spear-nosed bat</name>
    <dbReference type="NCBI Taxonomy" id="89673"/>
    <lineage>
        <taxon>Eukaryota</taxon>
        <taxon>Metazoa</taxon>
        <taxon>Chordata</taxon>
        <taxon>Craniata</taxon>
        <taxon>Vertebrata</taxon>
        <taxon>Euteleostomi</taxon>
        <taxon>Mammalia</taxon>
        <taxon>Eutheria</taxon>
        <taxon>Laurasiatheria</taxon>
        <taxon>Chiroptera</taxon>
        <taxon>Yangochiroptera</taxon>
        <taxon>Phyllostomidae</taxon>
        <taxon>Phyllostominae</taxon>
        <taxon>Phyllostomus</taxon>
    </lineage>
</organism>
<sequence length="126" mass="13012">MLLSPVPASTLSLPDAAPLLPTAATLPAWSSADSKPLCPSVLCNSQPPTASTAVQAALSLREALEAQARGLKTGHSVVLPRITFSLVAPLCNLQPELTVSSAFFHRPLLKDLAVTPVLPKAGDPCP</sequence>
<accession>A0A834AHB5</accession>
<gene>
    <name evidence="1" type="ORF">HJG60_010461</name>
</gene>
<dbReference type="AlphaFoldDB" id="A0A834AHB5"/>
<evidence type="ECO:0000313" key="1">
    <source>
        <dbReference type="EMBL" id="KAF6114462.1"/>
    </source>
</evidence>
<proteinExistence type="predicted"/>
<evidence type="ECO:0000313" key="2">
    <source>
        <dbReference type="Proteomes" id="UP000664940"/>
    </source>
</evidence>
<dbReference type="Proteomes" id="UP000664940">
    <property type="component" value="Unassembled WGS sequence"/>
</dbReference>
<reference evidence="1 2" key="1">
    <citation type="journal article" date="2020" name="Nature">
        <title>Six reference-quality genomes reveal evolution of bat adaptations.</title>
        <authorList>
            <person name="Jebb D."/>
            <person name="Huang Z."/>
            <person name="Pippel M."/>
            <person name="Hughes G.M."/>
            <person name="Lavrichenko K."/>
            <person name="Devanna P."/>
            <person name="Winkler S."/>
            <person name="Jermiin L.S."/>
            <person name="Skirmuntt E.C."/>
            <person name="Katzourakis A."/>
            <person name="Burkitt-Gray L."/>
            <person name="Ray D.A."/>
            <person name="Sullivan K.A.M."/>
            <person name="Roscito J.G."/>
            <person name="Kirilenko B.M."/>
            <person name="Davalos L.M."/>
            <person name="Corthals A.P."/>
            <person name="Power M.L."/>
            <person name="Jones G."/>
            <person name="Ransome R.D."/>
            <person name="Dechmann D.K.N."/>
            <person name="Locatelli A.G."/>
            <person name="Puechmaille S.J."/>
            <person name="Fedrigo O."/>
            <person name="Jarvis E.D."/>
            <person name="Hiller M."/>
            <person name="Vernes S.C."/>
            <person name="Myers E.W."/>
            <person name="Teeling E.C."/>
        </authorList>
    </citation>
    <scope>NUCLEOTIDE SEQUENCE [LARGE SCALE GENOMIC DNA]</scope>
    <source>
        <strain evidence="1">Bat1K_MPI-CBG_1</strain>
    </source>
</reference>
<protein>
    <submittedName>
        <fullName evidence="1">Uncharacterized protein</fullName>
    </submittedName>
</protein>
<name>A0A834AHB5_9CHIR</name>
<dbReference type="EMBL" id="JABVXQ010000004">
    <property type="protein sequence ID" value="KAF6114462.1"/>
    <property type="molecule type" value="Genomic_DNA"/>
</dbReference>